<dbReference type="CTD" id="34307"/>
<dbReference type="PANTHER" id="PTHR12873">
    <property type="entry name" value="T7-LIKE MITOCHONDRIAL DNA HELICASE"/>
    <property type="match status" value="1"/>
</dbReference>
<keyword evidence="4" id="KW-0999">Mitochondrion inner membrane</keyword>
<keyword evidence="19" id="KW-1185">Reference proteome</keyword>
<dbReference type="InterPro" id="IPR007694">
    <property type="entry name" value="DNA_helicase_DnaB-like_C"/>
</dbReference>
<evidence type="ECO:0000256" key="2">
    <source>
        <dbReference type="ARBA" id="ARBA00004637"/>
    </source>
</evidence>
<dbReference type="PANTHER" id="PTHR12873:SF0">
    <property type="entry name" value="TWINKLE MTDNA HELICASE"/>
    <property type="match status" value="1"/>
</dbReference>
<keyword evidence="3" id="KW-0547">Nucleotide-binding</keyword>
<dbReference type="Pfam" id="PF13481">
    <property type="entry name" value="AAA_25"/>
    <property type="match status" value="1"/>
</dbReference>
<dbReference type="PROSITE" id="PS51199">
    <property type="entry name" value="SF4_HELICASE"/>
    <property type="match status" value="1"/>
</dbReference>
<dbReference type="InterPro" id="IPR027032">
    <property type="entry name" value="Twinkle-like"/>
</dbReference>
<dbReference type="GO" id="GO:0006264">
    <property type="term" value="P:mitochondrial DNA replication"/>
    <property type="evidence" value="ECO:0007669"/>
    <property type="project" value="TreeGrafter"/>
</dbReference>
<dbReference type="EC" id="5.6.2.3" evidence="14"/>
<comment type="catalytic activity">
    <reaction evidence="15">
        <text>ATP + H2O = ADP + phosphate + H(+)</text>
        <dbReference type="Rhea" id="RHEA:13065"/>
        <dbReference type="ChEBI" id="CHEBI:15377"/>
        <dbReference type="ChEBI" id="CHEBI:15378"/>
        <dbReference type="ChEBI" id="CHEBI:30616"/>
        <dbReference type="ChEBI" id="CHEBI:43474"/>
        <dbReference type="ChEBI" id="CHEBI:456216"/>
        <dbReference type="EC" id="5.6.2.3"/>
    </reaction>
</comment>
<gene>
    <name evidence="20" type="primary">LOC113492786</name>
</gene>
<dbReference type="SMART" id="SM00382">
    <property type="entry name" value="AAA"/>
    <property type="match status" value="1"/>
</dbReference>
<dbReference type="GO" id="GO:0003697">
    <property type="term" value="F:single-stranded DNA binding"/>
    <property type="evidence" value="ECO:0007669"/>
    <property type="project" value="InterPro"/>
</dbReference>
<dbReference type="InterPro" id="IPR027417">
    <property type="entry name" value="P-loop_NTPase"/>
</dbReference>
<keyword evidence="8" id="KW-0809">Transit peptide</keyword>
<dbReference type="CDD" id="cd01122">
    <property type="entry name" value="Twinkle_C"/>
    <property type="match status" value="1"/>
</dbReference>
<accession>A0A7E5VDB0</accession>
<keyword evidence="10" id="KW-0496">Mitochondrion</keyword>
<evidence type="ECO:0000256" key="15">
    <source>
        <dbReference type="ARBA" id="ARBA00048954"/>
    </source>
</evidence>
<dbReference type="GO" id="GO:0016787">
    <property type="term" value="F:hydrolase activity"/>
    <property type="evidence" value="ECO:0007669"/>
    <property type="project" value="UniProtKB-KW"/>
</dbReference>
<dbReference type="InterPro" id="IPR003593">
    <property type="entry name" value="AAA+_ATPase"/>
</dbReference>
<evidence type="ECO:0000256" key="12">
    <source>
        <dbReference type="ARBA" id="ARBA00023235"/>
    </source>
</evidence>
<comment type="subcellular location">
    <subcellularLocation>
        <location evidence="2">Mitochondrion inner membrane</location>
        <topology evidence="2">Peripheral membrane protein</topology>
    </subcellularLocation>
    <subcellularLocation>
        <location evidence="1">Mitochondrion matrix</location>
        <location evidence="1">Mitochondrion nucleoid</location>
    </subcellularLocation>
</comment>
<evidence type="ECO:0000256" key="17">
    <source>
        <dbReference type="SAM" id="MobiDB-lite"/>
    </source>
</evidence>
<evidence type="ECO:0000256" key="1">
    <source>
        <dbReference type="ARBA" id="ARBA00004436"/>
    </source>
</evidence>
<evidence type="ECO:0000256" key="13">
    <source>
        <dbReference type="ARBA" id="ARBA00023271"/>
    </source>
</evidence>
<evidence type="ECO:0000256" key="14">
    <source>
        <dbReference type="ARBA" id="ARBA00044969"/>
    </source>
</evidence>
<organism evidence="19 20">
    <name type="scientific">Trichoplusia ni</name>
    <name type="common">Cabbage looper</name>
    <dbReference type="NCBI Taxonomy" id="7111"/>
    <lineage>
        <taxon>Eukaryota</taxon>
        <taxon>Metazoa</taxon>
        <taxon>Ecdysozoa</taxon>
        <taxon>Arthropoda</taxon>
        <taxon>Hexapoda</taxon>
        <taxon>Insecta</taxon>
        <taxon>Pterygota</taxon>
        <taxon>Neoptera</taxon>
        <taxon>Endopterygota</taxon>
        <taxon>Lepidoptera</taxon>
        <taxon>Glossata</taxon>
        <taxon>Ditrysia</taxon>
        <taxon>Noctuoidea</taxon>
        <taxon>Noctuidae</taxon>
        <taxon>Plusiinae</taxon>
        <taxon>Trichoplusia</taxon>
    </lineage>
</organism>
<keyword evidence="5" id="KW-0378">Hydrolase</keyword>
<name>A0A7E5VDB0_TRINI</name>
<dbReference type="KEGG" id="tnl:113492786"/>
<evidence type="ECO:0000256" key="7">
    <source>
        <dbReference type="ARBA" id="ARBA00022840"/>
    </source>
</evidence>
<evidence type="ECO:0000256" key="10">
    <source>
        <dbReference type="ARBA" id="ARBA00023128"/>
    </source>
</evidence>
<keyword evidence="12" id="KW-0413">Isomerase</keyword>
<dbReference type="Gene3D" id="3.40.50.300">
    <property type="entry name" value="P-loop containing nucleotide triphosphate hydrolases"/>
    <property type="match status" value="1"/>
</dbReference>
<dbReference type="GO" id="GO:0042645">
    <property type="term" value="C:mitochondrial nucleoid"/>
    <property type="evidence" value="ECO:0007669"/>
    <property type="project" value="UniProtKB-SubCell"/>
</dbReference>
<dbReference type="AlphaFoldDB" id="A0A7E5VDB0"/>
<reference evidence="20" key="1">
    <citation type="submission" date="2025-08" db="UniProtKB">
        <authorList>
            <consortium name="RefSeq"/>
        </authorList>
    </citation>
    <scope>IDENTIFICATION</scope>
</reference>
<dbReference type="GO" id="GO:0043139">
    <property type="term" value="F:5'-3' DNA helicase activity"/>
    <property type="evidence" value="ECO:0007669"/>
    <property type="project" value="UniProtKB-EC"/>
</dbReference>
<evidence type="ECO:0000256" key="3">
    <source>
        <dbReference type="ARBA" id="ARBA00022741"/>
    </source>
</evidence>
<dbReference type="Proteomes" id="UP000322000">
    <property type="component" value="Chromosome 4"/>
</dbReference>
<dbReference type="InParanoid" id="A0A7E5VDB0"/>
<dbReference type="GO" id="GO:0005524">
    <property type="term" value="F:ATP binding"/>
    <property type="evidence" value="ECO:0007669"/>
    <property type="project" value="UniProtKB-KW"/>
</dbReference>
<dbReference type="RefSeq" id="XP_026726267.1">
    <property type="nucleotide sequence ID" value="XM_026870466.1"/>
</dbReference>
<feature type="domain" description="SF4 helicase" evidence="18">
    <location>
        <begin position="351"/>
        <end position="603"/>
    </location>
</feature>
<proteinExistence type="predicted"/>
<evidence type="ECO:0000259" key="18">
    <source>
        <dbReference type="PROSITE" id="PS51199"/>
    </source>
</evidence>
<evidence type="ECO:0000256" key="6">
    <source>
        <dbReference type="ARBA" id="ARBA00022806"/>
    </source>
</evidence>
<evidence type="ECO:0000256" key="9">
    <source>
        <dbReference type="ARBA" id="ARBA00023121"/>
    </source>
</evidence>
<keyword evidence="11" id="KW-0472">Membrane</keyword>
<dbReference type="GO" id="GO:0005743">
    <property type="term" value="C:mitochondrial inner membrane"/>
    <property type="evidence" value="ECO:0007669"/>
    <property type="project" value="UniProtKB-SubCell"/>
</dbReference>
<keyword evidence="9" id="KW-0446">Lipid-binding</keyword>
<keyword evidence="6" id="KW-0347">Helicase</keyword>
<dbReference type="SUPFAM" id="SSF52540">
    <property type="entry name" value="P-loop containing nucleoside triphosphate hydrolases"/>
    <property type="match status" value="1"/>
</dbReference>
<evidence type="ECO:0000313" key="19">
    <source>
        <dbReference type="Proteomes" id="UP000322000"/>
    </source>
</evidence>
<keyword evidence="7" id="KW-0067">ATP-binding</keyword>
<dbReference type="FunFam" id="3.40.50.300:FF:000845">
    <property type="entry name" value="Mitochondrial helicase twinkle"/>
    <property type="match status" value="1"/>
</dbReference>
<evidence type="ECO:0000256" key="8">
    <source>
        <dbReference type="ARBA" id="ARBA00022946"/>
    </source>
</evidence>
<feature type="region of interest" description="Disordered" evidence="17">
    <location>
        <begin position="634"/>
        <end position="665"/>
    </location>
</feature>
<sequence length="665" mass="75450">MLHFIRISRQKTLKTLNSIYTCECVNRKIHNLGLNDIPKITATDIRKLLRQKGFAVQDGFTALTTKCSICSGDQKCAESKVYVNKTTGYFLCPKCNVHGDWNVLERLVKKAKVETPVKDFIEKCQQQSETFQKDWQTILNDTIQLTKINETELIDLLRLFEFPFNTEANKLLSDVRVSTDHTVLYFPLKNSLDKVVGYRKLQAGREDEVESHGLHTAGLFSCRAPKVSRTDQAVLVPTIQDVLHLAAQKIPGTLIWLSNCSLPPIVLPALESYQKLCLWGDWDNMRAVAEKLGEERCRFVRPTDGLVSASEAAAANLSLKTLVAEAKPAAHRSITTFAALRDDVYFEVTNVDKVRGLKWRRFPALTRLLGGHRRGELTVLTGPTGCGKTTLCAEMSLDLAQQGINTLWGSFEIRNSRLARTMLQQFAGVPLEQNLQDFHKFADDFQKLPIYYLAFHGQQPIKVVMEAVEHARYMHDIAHVVVDNVQFMLGLGEERDGDRYQRQDAVIAAFRTFATARHCHVTLVMHPRKERESEDLSTSSIFGSAKASQEADNVLIIQDKRLTAVRGKKYLQVAKNRYSGELGIVPLDFDKDALSYQAKKKTKTKQDEPDKLLNKCFQEFSVEDPNYIEDFELNKPRNDFSRKSQNSSHKDTQSSYLSDVLKLNR</sequence>
<dbReference type="OrthoDB" id="275278at2759"/>
<protein>
    <recommendedName>
        <fullName evidence="14">DNA 5'-3' helicase</fullName>
        <ecNumber evidence="14">5.6.2.3</ecNumber>
    </recommendedName>
    <alternativeName>
        <fullName evidence="16">Twinkle protein, mitochondrial</fullName>
    </alternativeName>
</protein>
<keyword evidence="13" id="KW-1135">Mitochondrion nucleoid</keyword>
<evidence type="ECO:0000313" key="20">
    <source>
        <dbReference type="RefSeq" id="XP_026726267.1"/>
    </source>
</evidence>
<dbReference type="GO" id="GO:0008289">
    <property type="term" value="F:lipid binding"/>
    <property type="evidence" value="ECO:0007669"/>
    <property type="project" value="UniProtKB-KW"/>
</dbReference>
<evidence type="ECO:0000256" key="11">
    <source>
        <dbReference type="ARBA" id="ARBA00023136"/>
    </source>
</evidence>
<evidence type="ECO:0000256" key="16">
    <source>
        <dbReference type="ARBA" id="ARBA00075597"/>
    </source>
</evidence>
<feature type="compositionally biased region" description="Basic and acidic residues" evidence="17">
    <location>
        <begin position="634"/>
        <end position="652"/>
    </location>
</feature>
<dbReference type="GeneID" id="113492786"/>
<evidence type="ECO:0000256" key="5">
    <source>
        <dbReference type="ARBA" id="ARBA00022801"/>
    </source>
</evidence>
<evidence type="ECO:0000256" key="4">
    <source>
        <dbReference type="ARBA" id="ARBA00022792"/>
    </source>
</evidence>
<dbReference type="FunCoup" id="A0A7E5VDB0">
    <property type="interactions" value="1057"/>
</dbReference>